<dbReference type="AlphaFoldDB" id="A0A2T0WIR5"/>
<dbReference type="SUPFAM" id="SSF55729">
    <property type="entry name" value="Acyl-CoA N-acyltransferases (Nat)"/>
    <property type="match status" value="1"/>
</dbReference>
<accession>A0A2T0WIR5</accession>
<keyword evidence="1 4" id="KW-0808">Transferase</keyword>
<dbReference type="CDD" id="cd04301">
    <property type="entry name" value="NAT_SF"/>
    <property type="match status" value="1"/>
</dbReference>
<keyword evidence="5" id="KW-1185">Reference proteome</keyword>
<dbReference type="Gene3D" id="3.40.630.30">
    <property type="match status" value="1"/>
</dbReference>
<dbReference type="PROSITE" id="PS51186">
    <property type="entry name" value="GNAT"/>
    <property type="match status" value="1"/>
</dbReference>
<keyword evidence="2" id="KW-0012">Acyltransferase</keyword>
<comment type="caution">
    <text evidence="4">The sequence shown here is derived from an EMBL/GenBank/DDBJ whole genome shotgun (WGS) entry which is preliminary data.</text>
</comment>
<reference evidence="4 5" key="1">
    <citation type="submission" date="2018-03" db="EMBL/GenBank/DDBJ databases">
        <title>Genomic Encyclopedia of Archaeal and Bacterial Type Strains, Phase II (KMG-II): from individual species to whole genera.</title>
        <authorList>
            <person name="Goeker M."/>
        </authorList>
    </citation>
    <scope>NUCLEOTIDE SEQUENCE [LARGE SCALE GENOMIC DNA]</scope>
    <source>
        <strain evidence="4 5">DSM 100212</strain>
    </source>
</reference>
<gene>
    <name evidence="4" type="ORF">CLV74_11263</name>
</gene>
<dbReference type="GO" id="GO:0016747">
    <property type="term" value="F:acyltransferase activity, transferring groups other than amino-acyl groups"/>
    <property type="evidence" value="ECO:0007669"/>
    <property type="project" value="InterPro"/>
</dbReference>
<organism evidence="4 5">
    <name type="scientific">Donghicola tyrosinivorans</name>
    <dbReference type="NCBI Taxonomy" id="1652492"/>
    <lineage>
        <taxon>Bacteria</taxon>
        <taxon>Pseudomonadati</taxon>
        <taxon>Pseudomonadota</taxon>
        <taxon>Alphaproteobacteria</taxon>
        <taxon>Rhodobacterales</taxon>
        <taxon>Roseobacteraceae</taxon>
        <taxon>Donghicola</taxon>
    </lineage>
</organism>
<sequence length="237" mass="25807">MDLSYFDVVDATWPPAKITCNGPWLIREGQGGGKRVSAVSATCEVSAEDIPQALAAQDALHQPHLFMLRPVDQALDQMLDDQGYQVVDPVHLYTVEPSTVAQAHIPPVTTFESETPLAIARELWAEGGIGPERIAVMERAAGPKTFLLGRTDDRAAGCAFVAIHNGIAMLHALEVITAHRGKGLGRYLMYAAAKWAHRNGAKELTLLVTRRNVPANALYTSLGMLVVGQYHYRLKEA</sequence>
<protein>
    <submittedName>
        <fullName evidence="4">Acetyltransferase (GNAT) family protein</fullName>
    </submittedName>
</protein>
<evidence type="ECO:0000313" key="4">
    <source>
        <dbReference type="EMBL" id="PRY86424.1"/>
    </source>
</evidence>
<dbReference type="InterPro" id="IPR000182">
    <property type="entry name" value="GNAT_dom"/>
</dbReference>
<feature type="domain" description="N-acetyltransferase" evidence="3">
    <location>
        <begin position="103"/>
        <end position="237"/>
    </location>
</feature>
<dbReference type="OrthoDB" id="7301318at2"/>
<dbReference type="RefSeq" id="WP_106266649.1">
    <property type="nucleotide sequence ID" value="NZ_PVTQ01000012.1"/>
</dbReference>
<evidence type="ECO:0000256" key="2">
    <source>
        <dbReference type="ARBA" id="ARBA00023315"/>
    </source>
</evidence>
<proteinExistence type="predicted"/>
<name>A0A2T0WIR5_9RHOB</name>
<evidence type="ECO:0000259" key="3">
    <source>
        <dbReference type="PROSITE" id="PS51186"/>
    </source>
</evidence>
<dbReference type="InterPro" id="IPR016181">
    <property type="entry name" value="Acyl_CoA_acyltransferase"/>
</dbReference>
<dbReference type="InterPro" id="IPR050680">
    <property type="entry name" value="YpeA/RimI_acetyltransf"/>
</dbReference>
<evidence type="ECO:0000313" key="5">
    <source>
        <dbReference type="Proteomes" id="UP000238392"/>
    </source>
</evidence>
<evidence type="ECO:0000256" key="1">
    <source>
        <dbReference type="ARBA" id="ARBA00022679"/>
    </source>
</evidence>
<dbReference type="EMBL" id="PVTQ01000012">
    <property type="protein sequence ID" value="PRY86424.1"/>
    <property type="molecule type" value="Genomic_DNA"/>
</dbReference>
<dbReference type="Proteomes" id="UP000238392">
    <property type="component" value="Unassembled WGS sequence"/>
</dbReference>
<dbReference type="PANTHER" id="PTHR43420">
    <property type="entry name" value="ACETYLTRANSFERASE"/>
    <property type="match status" value="1"/>
</dbReference>
<dbReference type="Pfam" id="PF00583">
    <property type="entry name" value="Acetyltransf_1"/>
    <property type="match status" value="1"/>
</dbReference>